<dbReference type="AlphaFoldDB" id="A0A1E5W4C6"/>
<reference evidence="1 2" key="1">
    <citation type="submission" date="2016-09" db="EMBL/GenBank/DDBJ databases">
        <title>The draft genome of Dichanthelium oligosanthes: A C3 panicoid grass species.</title>
        <authorList>
            <person name="Studer A.J."/>
            <person name="Schnable J.C."/>
            <person name="Brutnell T.P."/>
        </authorList>
    </citation>
    <scope>NUCLEOTIDE SEQUENCE [LARGE SCALE GENOMIC DNA]</scope>
    <source>
        <strain evidence="2">cv. Kellogg 1175</strain>
        <tissue evidence="1">Leaf</tissue>
    </source>
</reference>
<dbReference type="Proteomes" id="UP000095767">
    <property type="component" value="Unassembled WGS sequence"/>
</dbReference>
<dbReference type="Gene3D" id="1.10.600.10">
    <property type="entry name" value="Farnesyl Diphosphate Synthase"/>
    <property type="match status" value="1"/>
</dbReference>
<organism evidence="1 2">
    <name type="scientific">Dichanthelium oligosanthes</name>
    <dbReference type="NCBI Taxonomy" id="888268"/>
    <lineage>
        <taxon>Eukaryota</taxon>
        <taxon>Viridiplantae</taxon>
        <taxon>Streptophyta</taxon>
        <taxon>Embryophyta</taxon>
        <taxon>Tracheophyta</taxon>
        <taxon>Spermatophyta</taxon>
        <taxon>Magnoliopsida</taxon>
        <taxon>Liliopsida</taxon>
        <taxon>Poales</taxon>
        <taxon>Poaceae</taxon>
        <taxon>PACMAD clade</taxon>
        <taxon>Panicoideae</taxon>
        <taxon>Panicodae</taxon>
        <taxon>Paniceae</taxon>
        <taxon>Dichantheliinae</taxon>
        <taxon>Dichanthelium</taxon>
    </lineage>
</organism>
<name>A0A1E5W4C6_9POAL</name>
<dbReference type="EMBL" id="LWDX02021944">
    <property type="protein sequence ID" value="OEL32150.1"/>
    <property type="molecule type" value="Genomic_DNA"/>
</dbReference>
<dbReference type="SUPFAM" id="SSF48576">
    <property type="entry name" value="Terpenoid synthases"/>
    <property type="match status" value="1"/>
</dbReference>
<dbReference type="InterPro" id="IPR008949">
    <property type="entry name" value="Isoprenoid_synthase_dom_sf"/>
</dbReference>
<accession>A0A1E5W4C6</accession>
<comment type="caution">
    <text evidence="1">The sequence shown here is derived from an EMBL/GenBank/DDBJ whole genome shotgun (WGS) entry which is preliminary data.</text>
</comment>
<sequence>MNEFNVASEVAITEIGYLIENAWRTANQSRFDHPPRPPAPPELLPAVQRVINLIVSLPFIYDSKKDVYTNGKDNKEMIERLFINPVPSRSASVFHAVCPWLQALFIIFVNQKSDVYHQRQKKSDVYRIPHQKILVIVY</sequence>
<gene>
    <name evidence="1" type="ORF">BAE44_0006831</name>
</gene>
<evidence type="ECO:0000313" key="1">
    <source>
        <dbReference type="EMBL" id="OEL32150.1"/>
    </source>
</evidence>
<proteinExistence type="predicted"/>
<keyword evidence="2" id="KW-1185">Reference proteome</keyword>
<evidence type="ECO:0000313" key="2">
    <source>
        <dbReference type="Proteomes" id="UP000095767"/>
    </source>
</evidence>
<protein>
    <submittedName>
        <fullName evidence="1">Uncharacterized protein</fullName>
    </submittedName>
</protein>